<evidence type="ECO:0000259" key="2">
    <source>
        <dbReference type="Pfam" id="PF11412"/>
    </source>
</evidence>
<sequence length="268" mass="28354">MRNTITAATAACLFALPAVAQDQFAIPVTAQILPGWEREDGTRMAAIHLSLDPGWKTYWRAPGDAGIPPSFDWSGSRNLHSVSVAWPRPKVFDQNGMRSIGYENELVIPLTLARSHAGQPISIDLDMNIGICSDICVPHDVSLKAMLDGTATTPTPAIAAALAQTPYSAREAGVTRATCKIEPTKDGLRIEARVTAPSAGGAEVIVIEPGLPDVWVSEADTRRTGNDIIAVSEMIHVEGGSIAIDRSAVRLTVLGSSHAIDIRGCTAG</sequence>
<proteinExistence type="predicted"/>
<feature type="signal peptide" evidence="1">
    <location>
        <begin position="1"/>
        <end position="20"/>
    </location>
</feature>
<gene>
    <name evidence="3" type="ORF">ROLI_031040</name>
</gene>
<dbReference type="InterPro" id="IPR028250">
    <property type="entry name" value="DsbDN"/>
</dbReference>
<evidence type="ECO:0000256" key="1">
    <source>
        <dbReference type="SAM" id="SignalP"/>
    </source>
</evidence>
<dbReference type="RefSeq" id="WP_187431322.1">
    <property type="nucleotide sequence ID" value="NZ_CP143423.1"/>
</dbReference>
<reference evidence="4" key="1">
    <citation type="submission" date="2024-01" db="EMBL/GenBank/DDBJ databases">
        <title>Roseobacter fucihabitans sp. nov., isolated from the brown alga Fucus spiralis.</title>
        <authorList>
            <person name="Hahnke S."/>
            <person name="Berger M."/>
            <person name="Schlingloff A."/>
            <person name="Athale I."/>
            <person name="Neumann-Schaal M."/>
            <person name="Adenaya A."/>
            <person name="Poehlein A."/>
            <person name="Daniel R."/>
            <person name="Pertersen J."/>
            <person name="Brinkhoff T."/>
        </authorList>
    </citation>
    <scope>NUCLEOTIDE SEQUENCE [LARGE SCALE GENOMIC DNA]</scope>
    <source>
        <strain evidence="4">B14</strain>
    </source>
</reference>
<evidence type="ECO:0000313" key="3">
    <source>
        <dbReference type="EMBL" id="WVX50008.1"/>
    </source>
</evidence>
<keyword evidence="4" id="KW-1185">Reference proteome</keyword>
<protein>
    <recommendedName>
        <fullName evidence="2">Thiol:disulfide interchange protein DsbD N-terminal domain-containing protein</fullName>
    </recommendedName>
</protein>
<evidence type="ECO:0000313" key="4">
    <source>
        <dbReference type="Proteomes" id="UP001318682"/>
    </source>
</evidence>
<name>A0ABZ2BWB8_9RHOB</name>
<dbReference type="Proteomes" id="UP001318682">
    <property type="component" value="Chromosome"/>
</dbReference>
<feature type="chain" id="PRO_5046842593" description="Thiol:disulfide interchange protein DsbD N-terminal domain-containing protein" evidence="1">
    <location>
        <begin position="21"/>
        <end position="268"/>
    </location>
</feature>
<organism evidence="3 4">
    <name type="scientific">Roseobacter fucihabitans</name>
    <dbReference type="NCBI Taxonomy" id="1537242"/>
    <lineage>
        <taxon>Bacteria</taxon>
        <taxon>Pseudomonadati</taxon>
        <taxon>Pseudomonadota</taxon>
        <taxon>Alphaproteobacteria</taxon>
        <taxon>Rhodobacterales</taxon>
        <taxon>Roseobacteraceae</taxon>
        <taxon>Roseobacter</taxon>
    </lineage>
</organism>
<keyword evidence="1" id="KW-0732">Signal</keyword>
<dbReference type="Pfam" id="PF11412">
    <property type="entry name" value="DsbD_N"/>
    <property type="match status" value="1"/>
</dbReference>
<accession>A0ABZ2BWB8</accession>
<feature type="domain" description="Thiol:disulfide interchange protein DsbD N-terminal" evidence="2">
    <location>
        <begin position="31"/>
        <end position="144"/>
    </location>
</feature>
<dbReference type="EMBL" id="CP143423">
    <property type="protein sequence ID" value="WVX50008.1"/>
    <property type="molecule type" value="Genomic_DNA"/>
</dbReference>